<dbReference type="OrthoDB" id="10261951at2759"/>
<dbReference type="VEuPathDB" id="VectorBase:ISCP_005077"/>
<dbReference type="Gene3D" id="3.90.1150.10">
    <property type="entry name" value="Aspartate Aminotransferase, domain 1"/>
    <property type="match status" value="1"/>
</dbReference>
<keyword evidence="4" id="KW-0456">Lyase</keyword>
<protein>
    <recommendedName>
        <fullName evidence="5">Aromatic amino acid beta-eliminating lyase/threonine aldolase domain-containing protein</fullName>
    </recommendedName>
</protein>
<dbReference type="InterPro" id="IPR001597">
    <property type="entry name" value="ArAA_b-elim_lyase/Thr_aldolase"/>
</dbReference>
<dbReference type="EMBL" id="GHJT01007087">
    <property type="protein sequence ID" value="MOY41058.1"/>
    <property type="molecule type" value="Transcribed_RNA"/>
</dbReference>
<dbReference type="SUPFAM" id="SSF53383">
    <property type="entry name" value="PLP-dependent transferases"/>
    <property type="match status" value="1"/>
</dbReference>
<evidence type="ECO:0000256" key="4">
    <source>
        <dbReference type="ARBA" id="ARBA00023239"/>
    </source>
</evidence>
<evidence type="ECO:0000256" key="2">
    <source>
        <dbReference type="ARBA" id="ARBA00006966"/>
    </source>
</evidence>
<comment type="similarity">
    <text evidence="2">Belongs to the threonine aldolase family.</text>
</comment>
<dbReference type="AlphaFoldDB" id="A0A4D5RUY7"/>
<dbReference type="GO" id="GO:0016829">
    <property type="term" value="F:lyase activity"/>
    <property type="evidence" value="ECO:0007669"/>
    <property type="project" value="UniProtKB-KW"/>
</dbReference>
<dbReference type="InterPro" id="IPR015424">
    <property type="entry name" value="PyrdxlP-dep_Trfase"/>
</dbReference>
<evidence type="ECO:0000256" key="3">
    <source>
        <dbReference type="ARBA" id="ARBA00022898"/>
    </source>
</evidence>
<reference evidence="6" key="1">
    <citation type="submission" date="2019-04" db="EMBL/GenBank/DDBJ databases">
        <title>An insight into the mialome of Ixodes scapularis.</title>
        <authorList>
            <person name="Ribeiro J.M."/>
            <person name="Mather T.N."/>
            <person name="Karim S."/>
        </authorList>
    </citation>
    <scope>NUCLEOTIDE SEQUENCE</scope>
</reference>
<keyword evidence="3" id="KW-0663">Pyridoxal phosphate</keyword>
<sequence length="135" mass="15096">MRQVGILAAAGLVALKTILPRLHEDHENTQRLARGVCLRENPFISMDLDTVQTNMAVYDFIDGKLSPVTFCERLQKVSPREFEDLDEAITVKMIPISLTKARAVLHNDVSSDDVDAAITKIRYVVDELCRSVPVC</sequence>
<dbReference type="FunFam" id="3.90.1150.10:FF:000041">
    <property type="entry name" value="Low-specificity L-threonine aldolase"/>
    <property type="match status" value="1"/>
</dbReference>
<dbReference type="PANTHER" id="PTHR48097">
    <property type="entry name" value="L-THREONINE ALDOLASE-RELATED"/>
    <property type="match status" value="1"/>
</dbReference>
<evidence type="ECO:0000259" key="5">
    <source>
        <dbReference type="Pfam" id="PF01212"/>
    </source>
</evidence>
<accession>A0A4D5RUY7</accession>
<name>A0A4D5RUY7_IXOSC</name>
<proteinExistence type="inferred from homology"/>
<evidence type="ECO:0000313" key="6">
    <source>
        <dbReference type="EMBL" id="MOY41058.1"/>
    </source>
</evidence>
<dbReference type="VEuPathDB" id="VectorBase:ISCI024100"/>
<evidence type="ECO:0000256" key="1">
    <source>
        <dbReference type="ARBA" id="ARBA00001933"/>
    </source>
</evidence>
<organism evidence="6">
    <name type="scientific">Ixodes scapularis</name>
    <name type="common">Black-legged tick</name>
    <name type="synonym">Deer tick</name>
    <dbReference type="NCBI Taxonomy" id="6945"/>
    <lineage>
        <taxon>Eukaryota</taxon>
        <taxon>Metazoa</taxon>
        <taxon>Ecdysozoa</taxon>
        <taxon>Arthropoda</taxon>
        <taxon>Chelicerata</taxon>
        <taxon>Arachnida</taxon>
        <taxon>Acari</taxon>
        <taxon>Parasitiformes</taxon>
        <taxon>Ixodida</taxon>
        <taxon>Ixodoidea</taxon>
        <taxon>Ixodidae</taxon>
        <taxon>Ixodinae</taxon>
        <taxon>Ixodes</taxon>
    </lineage>
</organism>
<feature type="domain" description="Aromatic amino acid beta-eliminating lyase/threonine aldolase" evidence="5">
    <location>
        <begin position="1"/>
        <end position="57"/>
    </location>
</feature>
<dbReference type="InterPro" id="IPR015422">
    <property type="entry name" value="PyrdxlP-dep_Trfase_small"/>
</dbReference>
<dbReference type="Pfam" id="PF01212">
    <property type="entry name" value="Beta_elim_lyase"/>
    <property type="match status" value="1"/>
</dbReference>
<dbReference type="GO" id="GO:0006520">
    <property type="term" value="P:amino acid metabolic process"/>
    <property type="evidence" value="ECO:0007669"/>
    <property type="project" value="InterPro"/>
</dbReference>
<dbReference type="VEuPathDB" id="VectorBase:ISCW024100"/>
<dbReference type="PANTHER" id="PTHR48097:SF9">
    <property type="entry name" value="L-THREONINE ALDOLASE"/>
    <property type="match status" value="1"/>
</dbReference>
<comment type="cofactor">
    <cofactor evidence="1">
        <name>pyridoxal 5'-phosphate</name>
        <dbReference type="ChEBI" id="CHEBI:597326"/>
    </cofactor>
</comment>